<keyword evidence="4" id="KW-0679">Respiratory chain</keyword>
<keyword evidence="6" id="KW-0249">Electron transport</keyword>
<evidence type="ECO:0000256" key="2">
    <source>
        <dbReference type="ARBA" id="ARBA00009508"/>
    </source>
</evidence>
<protein>
    <submittedName>
        <fullName evidence="10">Complex I-B14</fullName>
    </submittedName>
</protein>
<dbReference type="Proteomes" id="UP000038045">
    <property type="component" value="Unplaced"/>
</dbReference>
<dbReference type="GO" id="GO:0005743">
    <property type="term" value="C:mitochondrial inner membrane"/>
    <property type="evidence" value="ECO:0007669"/>
    <property type="project" value="UniProtKB-SubCell"/>
</dbReference>
<sequence length="124" mass="14346">MASTAGRVSKMAGQVSTKLVAPVVSSSREEARRNVLSIYKEVQRIAPKFWFDYGLQDTPLSVFREVLKKQFLKNKHIQDIRIIDHLVSIKYAFYNPDHVRNMLFRENIDAKPTDFLSQFLSGKQ</sequence>
<keyword evidence="5" id="KW-0999">Mitochondrion inner membrane</keyword>
<evidence type="ECO:0000256" key="6">
    <source>
        <dbReference type="ARBA" id="ARBA00022982"/>
    </source>
</evidence>
<evidence type="ECO:0000256" key="7">
    <source>
        <dbReference type="ARBA" id="ARBA00023128"/>
    </source>
</evidence>
<evidence type="ECO:0000256" key="8">
    <source>
        <dbReference type="ARBA" id="ARBA00023136"/>
    </source>
</evidence>
<evidence type="ECO:0000313" key="10">
    <source>
        <dbReference type="WBParaSite" id="PTRK_0000545000.1"/>
    </source>
</evidence>
<name>A0A0N4ZD25_PARTI</name>
<comment type="similarity">
    <text evidence="2">Belongs to the complex I LYR family.</text>
</comment>
<evidence type="ECO:0000256" key="3">
    <source>
        <dbReference type="ARBA" id="ARBA00022448"/>
    </source>
</evidence>
<comment type="subcellular location">
    <subcellularLocation>
        <location evidence="1">Mitochondrion inner membrane</location>
        <topology evidence="1">Peripheral membrane protein</topology>
        <orientation evidence="1">Matrix side</orientation>
    </subcellularLocation>
</comment>
<keyword evidence="3" id="KW-0813">Transport</keyword>
<dbReference type="WBParaSite" id="PTRK_0000545000.1">
    <property type="protein sequence ID" value="PTRK_0000545000.1"/>
    <property type="gene ID" value="PTRK_0000545000"/>
</dbReference>
<accession>A0A0N4ZD25</accession>
<dbReference type="PANTHER" id="PTHR12964">
    <property type="entry name" value="NADH-UBIQUINONE OXIDOREDUCTASE B14 SUBUNIT"/>
    <property type="match status" value="1"/>
</dbReference>
<dbReference type="InterPro" id="IPR016488">
    <property type="entry name" value="NADH_Ub_cplx-1_asu_su-6"/>
</dbReference>
<dbReference type="AlphaFoldDB" id="A0A0N4ZD25"/>
<dbReference type="GO" id="GO:0006979">
    <property type="term" value="P:response to oxidative stress"/>
    <property type="evidence" value="ECO:0007669"/>
    <property type="project" value="TreeGrafter"/>
</dbReference>
<evidence type="ECO:0000256" key="1">
    <source>
        <dbReference type="ARBA" id="ARBA00004443"/>
    </source>
</evidence>
<organism evidence="9 10">
    <name type="scientific">Parastrongyloides trichosuri</name>
    <name type="common">Possum-specific nematode worm</name>
    <dbReference type="NCBI Taxonomy" id="131310"/>
    <lineage>
        <taxon>Eukaryota</taxon>
        <taxon>Metazoa</taxon>
        <taxon>Ecdysozoa</taxon>
        <taxon>Nematoda</taxon>
        <taxon>Chromadorea</taxon>
        <taxon>Rhabditida</taxon>
        <taxon>Tylenchina</taxon>
        <taxon>Panagrolaimomorpha</taxon>
        <taxon>Strongyloidoidea</taxon>
        <taxon>Strongyloididae</taxon>
        <taxon>Parastrongyloides</taxon>
    </lineage>
</organism>
<reference evidence="10" key="1">
    <citation type="submission" date="2017-02" db="UniProtKB">
        <authorList>
            <consortium name="WormBaseParasite"/>
        </authorList>
    </citation>
    <scope>IDENTIFICATION</scope>
</reference>
<keyword evidence="8" id="KW-0472">Membrane</keyword>
<evidence type="ECO:0000313" key="9">
    <source>
        <dbReference type="Proteomes" id="UP000038045"/>
    </source>
</evidence>
<evidence type="ECO:0000256" key="4">
    <source>
        <dbReference type="ARBA" id="ARBA00022660"/>
    </source>
</evidence>
<keyword evidence="9" id="KW-1185">Reference proteome</keyword>
<keyword evidence="7" id="KW-0496">Mitochondrion</keyword>
<proteinExistence type="inferred from homology"/>
<dbReference type="PANTHER" id="PTHR12964:SF0">
    <property type="entry name" value="NADH DEHYDROGENASE [UBIQUINONE] 1 ALPHA SUBCOMPLEX SUBUNIT 6"/>
    <property type="match status" value="1"/>
</dbReference>
<dbReference type="STRING" id="131310.A0A0N4ZD25"/>
<evidence type="ECO:0000256" key="5">
    <source>
        <dbReference type="ARBA" id="ARBA00022792"/>
    </source>
</evidence>